<dbReference type="InterPro" id="IPR003775">
    <property type="entry name" value="Flagellar_assembly_factor_FliW"/>
</dbReference>
<dbReference type="SUPFAM" id="SSF141457">
    <property type="entry name" value="BH3618-like"/>
    <property type="match status" value="1"/>
</dbReference>
<dbReference type="GO" id="GO:0006417">
    <property type="term" value="P:regulation of translation"/>
    <property type="evidence" value="ECO:0007669"/>
    <property type="project" value="UniProtKB-KW"/>
</dbReference>
<keyword evidence="4" id="KW-0969">Cilium</keyword>
<dbReference type="InterPro" id="IPR024046">
    <property type="entry name" value="Flagellar_assmbl_FliW_dom_sf"/>
</dbReference>
<dbReference type="AlphaFoldDB" id="A0AAU7DYU3"/>
<name>A0AAU7DYU3_9MICO</name>
<gene>
    <name evidence="4" type="ORF">V5R04_02530</name>
</gene>
<evidence type="ECO:0000313" key="4">
    <source>
        <dbReference type="EMBL" id="XBH22123.1"/>
    </source>
</evidence>
<evidence type="ECO:0000256" key="1">
    <source>
        <dbReference type="ARBA" id="ARBA00022490"/>
    </source>
</evidence>
<dbReference type="PANTHER" id="PTHR39190">
    <property type="entry name" value="FLAGELLAR ASSEMBLY FACTOR FLIW"/>
    <property type="match status" value="1"/>
</dbReference>
<dbReference type="Gene3D" id="2.30.290.10">
    <property type="entry name" value="BH3618-like"/>
    <property type="match status" value="1"/>
</dbReference>
<sequence length="167" mass="17218">MTSIAIAVADATPPQESHALVSAPSISGSVTQPTTAAQELNFVRPLAGLPGLSKFVLAPFDHTGVLFTLTSLTVGGPQLFVVTPETFFPTFSPKISGAATTDLGLPCAPATGEAQAQMFVVLTLGDNLAEHTANLSAPILVNPGTGNCIQVVLEDEQYSVRTPLMVS</sequence>
<keyword evidence="3" id="KW-0810">Translation regulation</keyword>
<dbReference type="GO" id="GO:0044780">
    <property type="term" value="P:bacterial-type flagellum assembly"/>
    <property type="evidence" value="ECO:0007669"/>
    <property type="project" value="InterPro"/>
</dbReference>
<dbReference type="PANTHER" id="PTHR39190:SF1">
    <property type="entry name" value="FLAGELLAR ASSEMBLY FACTOR FLIW"/>
    <property type="match status" value="1"/>
</dbReference>
<evidence type="ECO:0000256" key="2">
    <source>
        <dbReference type="ARBA" id="ARBA00022795"/>
    </source>
</evidence>
<keyword evidence="2" id="KW-1005">Bacterial flagellum biogenesis</keyword>
<keyword evidence="4" id="KW-0282">Flagellum</keyword>
<dbReference type="EMBL" id="CP146203">
    <property type="protein sequence ID" value="XBH22123.1"/>
    <property type="molecule type" value="Genomic_DNA"/>
</dbReference>
<keyword evidence="4" id="KW-0966">Cell projection</keyword>
<keyword evidence="1" id="KW-0963">Cytoplasm</keyword>
<accession>A0AAU7DYU3</accession>
<evidence type="ECO:0000256" key="3">
    <source>
        <dbReference type="ARBA" id="ARBA00022845"/>
    </source>
</evidence>
<protein>
    <submittedName>
        <fullName evidence="4">Flagellar assembly protein FliW</fullName>
    </submittedName>
</protein>
<dbReference type="Pfam" id="PF02623">
    <property type="entry name" value="FliW"/>
    <property type="match status" value="1"/>
</dbReference>
<reference evidence="4" key="1">
    <citation type="submission" date="2024-02" db="EMBL/GenBank/DDBJ databases">
        <title>Tomenella chthoni gen. nov. sp. nov., a member of the family Jonesiaceae isolated from bat guano.</title>
        <authorList>
            <person name="Miller S.L."/>
            <person name="King J."/>
            <person name="Sankaranarayanan K."/>
            <person name="Lawson P.A."/>
        </authorList>
    </citation>
    <scope>NUCLEOTIDE SEQUENCE</scope>
    <source>
        <strain evidence="4">BS-20</strain>
    </source>
</reference>
<proteinExistence type="predicted"/>
<organism evidence="4">
    <name type="scientific">Jonesiaceae bacterium BS-20</name>
    <dbReference type="NCBI Taxonomy" id="3120821"/>
    <lineage>
        <taxon>Bacteria</taxon>
        <taxon>Bacillati</taxon>
        <taxon>Actinomycetota</taxon>
        <taxon>Actinomycetes</taxon>
        <taxon>Micrococcales</taxon>
        <taxon>Jonesiaceae</taxon>
    </lineage>
</organism>